<dbReference type="KEGG" id="tml:GSTUM_00010624001"/>
<dbReference type="FunCoup" id="D5GMA4">
    <property type="interactions" value="49"/>
</dbReference>
<comment type="similarity">
    <text evidence="2">Belongs to the prokaryotic/mitochondrial release factor family.</text>
</comment>
<evidence type="ECO:0000256" key="5">
    <source>
        <dbReference type="SAM" id="MobiDB-lite"/>
    </source>
</evidence>
<dbReference type="Proteomes" id="UP000006911">
    <property type="component" value="Unassembled WGS sequence"/>
</dbReference>
<keyword evidence="8" id="KW-1185">Reference proteome</keyword>
<dbReference type="InParanoid" id="D5GMA4"/>
<evidence type="ECO:0000256" key="4">
    <source>
        <dbReference type="ARBA" id="ARBA00023128"/>
    </source>
</evidence>
<dbReference type="Gene3D" id="3.30.160.20">
    <property type="match status" value="1"/>
</dbReference>
<dbReference type="GeneID" id="9183226"/>
<proteinExistence type="inferred from homology"/>
<comment type="subcellular location">
    <subcellularLocation>
        <location evidence="1">Mitochondrion</location>
    </subcellularLocation>
</comment>
<dbReference type="SUPFAM" id="SSF75620">
    <property type="entry name" value="Release factor"/>
    <property type="match status" value="1"/>
</dbReference>
<name>D5GMA4_TUBMM</name>
<feature type="domain" description="Prokaryotic-type class I peptide chain release factors" evidence="6">
    <location>
        <begin position="91"/>
        <end position="167"/>
    </location>
</feature>
<evidence type="ECO:0000313" key="7">
    <source>
        <dbReference type="EMBL" id="CAZ85647.1"/>
    </source>
</evidence>
<organism evidence="7 8">
    <name type="scientific">Tuber melanosporum (strain Mel28)</name>
    <name type="common">Perigord black truffle</name>
    <dbReference type="NCBI Taxonomy" id="656061"/>
    <lineage>
        <taxon>Eukaryota</taxon>
        <taxon>Fungi</taxon>
        <taxon>Dikarya</taxon>
        <taxon>Ascomycota</taxon>
        <taxon>Pezizomycotina</taxon>
        <taxon>Pezizomycetes</taxon>
        <taxon>Pezizales</taxon>
        <taxon>Tuberaceae</taxon>
        <taxon>Tuber</taxon>
    </lineage>
</organism>
<sequence>MILQKLSSRAPILLLPLLHPPRIPVRPIRAIALTATNFGKPMPPRPSVKEEEIEESFLKGSGPGGQKSESQYPLHCMLLRTHVTPGNISAVNKTSSAVQLKHLPTGIVVKSQATRSRSQNRKIARKILAEKLEFMERGTESRVGALAERDRRRKASKTKKAKRKYAKLEADKGASDGEGEAGSGEEGHIEGGEGESADEQVDRAVGPKLGTSEPRSASAIEEGTATIPIPVNDGLKW</sequence>
<evidence type="ECO:0000256" key="1">
    <source>
        <dbReference type="ARBA" id="ARBA00004173"/>
    </source>
</evidence>
<keyword evidence="3" id="KW-0809">Transit peptide</keyword>
<evidence type="ECO:0000313" key="8">
    <source>
        <dbReference type="Proteomes" id="UP000006911"/>
    </source>
</evidence>
<gene>
    <name evidence="7" type="ORF">GSTUM_00010624001</name>
</gene>
<dbReference type="eggNOG" id="KOG2726">
    <property type="taxonomic scope" value="Eukaryota"/>
</dbReference>
<dbReference type="InterPro" id="IPR000352">
    <property type="entry name" value="Pep_chain_release_fac_I"/>
</dbReference>
<keyword evidence="4" id="KW-0496">Mitochondrion</keyword>
<dbReference type="InterPro" id="IPR045853">
    <property type="entry name" value="Pep_chain_release_fac_I_sf"/>
</dbReference>
<dbReference type="RefSeq" id="XP_002841456.1">
    <property type="nucleotide sequence ID" value="XM_002841410.1"/>
</dbReference>
<feature type="compositionally biased region" description="Basic residues" evidence="5">
    <location>
        <begin position="151"/>
        <end position="165"/>
    </location>
</feature>
<evidence type="ECO:0000256" key="2">
    <source>
        <dbReference type="ARBA" id="ARBA00010835"/>
    </source>
</evidence>
<protein>
    <submittedName>
        <fullName evidence="7">(Perigord truffle) hypothetical protein</fullName>
    </submittedName>
</protein>
<accession>D5GMA4</accession>
<dbReference type="GO" id="GO:0032543">
    <property type="term" value="P:mitochondrial translation"/>
    <property type="evidence" value="ECO:0007669"/>
    <property type="project" value="UniProtKB-ARBA"/>
</dbReference>
<dbReference type="InterPro" id="IPR052405">
    <property type="entry name" value="Mito_Transl_Release_Factor"/>
</dbReference>
<dbReference type="PANTHER" id="PTHR46203">
    <property type="entry name" value="PROBABLE PEPTIDE CHAIN RELEASE FACTOR C12ORF65"/>
    <property type="match status" value="1"/>
</dbReference>
<feature type="region of interest" description="Disordered" evidence="5">
    <location>
        <begin position="138"/>
        <end position="237"/>
    </location>
</feature>
<dbReference type="GO" id="GO:0003747">
    <property type="term" value="F:translation release factor activity"/>
    <property type="evidence" value="ECO:0007669"/>
    <property type="project" value="InterPro"/>
</dbReference>
<dbReference type="GO" id="GO:0005739">
    <property type="term" value="C:mitochondrion"/>
    <property type="evidence" value="ECO:0007669"/>
    <property type="project" value="UniProtKB-SubCell"/>
</dbReference>
<feature type="compositionally biased region" description="Basic and acidic residues" evidence="5">
    <location>
        <begin position="166"/>
        <end position="175"/>
    </location>
</feature>
<evidence type="ECO:0000256" key="3">
    <source>
        <dbReference type="ARBA" id="ARBA00022946"/>
    </source>
</evidence>
<dbReference type="EMBL" id="FN430354">
    <property type="protein sequence ID" value="CAZ85647.1"/>
    <property type="molecule type" value="Genomic_DNA"/>
</dbReference>
<reference evidence="7 8" key="1">
    <citation type="journal article" date="2010" name="Nature">
        <title>Perigord black truffle genome uncovers evolutionary origins and mechanisms of symbiosis.</title>
        <authorList>
            <person name="Martin F."/>
            <person name="Kohler A."/>
            <person name="Murat C."/>
            <person name="Balestrini R."/>
            <person name="Coutinho P.M."/>
            <person name="Jaillon O."/>
            <person name="Montanini B."/>
            <person name="Morin E."/>
            <person name="Noel B."/>
            <person name="Percudani R."/>
            <person name="Porcel B."/>
            <person name="Rubini A."/>
            <person name="Amicucci A."/>
            <person name="Amselem J."/>
            <person name="Anthouard V."/>
            <person name="Arcioni S."/>
            <person name="Artiguenave F."/>
            <person name="Aury J.M."/>
            <person name="Ballario P."/>
            <person name="Bolchi A."/>
            <person name="Brenna A."/>
            <person name="Brun A."/>
            <person name="Buee M."/>
            <person name="Cantarel B."/>
            <person name="Chevalier G."/>
            <person name="Couloux A."/>
            <person name="Da Silva C."/>
            <person name="Denoeud F."/>
            <person name="Duplessis S."/>
            <person name="Ghignone S."/>
            <person name="Hilselberger B."/>
            <person name="Iotti M."/>
            <person name="Marcais B."/>
            <person name="Mello A."/>
            <person name="Miranda M."/>
            <person name="Pacioni G."/>
            <person name="Quesneville H."/>
            <person name="Riccioni C."/>
            <person name="Ruotolo R."/>
            <person name="Splivallo R."/>
            <person name="Stocchi V."/>
            <person name="Tisserant E."/>
            <person name="Viscomi A.R."/>
            <person name="Zambonelli A."/>
            <person name="Zampieri E."/>
            <person name="Henrissat B."/>
            <person name="Lebrun M.H."/>
            <person name="Paolocci F."/>
            <person name="Bonfante P."/>
            <person name="Ottonello S."/>
            <person name="Wincker P."/>
        </authorList>
    </citation>
    <scope>NUCLEOTIDE SEQUENCE [LARGE SCALE GENOMIC DNA]</scope>
    <source>
        <strain evidence="7 8">Mel28</strain>
    </source>
</reference>
<dbReference type="HOGENOM" id="CLU_089470_1_3_1"/>
<dbReference type="AlphaFoldDB" id="D5GMA4"/>
<evidence type="ECO:0000259" key="6">
    <source>
        <dbReference type="Pfam" id="PF00472"/>
    </source>
</evidence>
<dbReference type="PANTHER" id="PTHR46203:SF1">
    <property type="entry name" value="MITOCHONDRIAL TRANSLATION RELEASE FACTOR IN RESCUE"/>
    <property type="match status" value="1"/>
</dbReference>
<dbReference type="Pfam" id="PF00472">
    <property type="entry name" value="RF-1"/>
    <property type="match status" value="1"/>
</dbReference>